<evidence type="ECO:0000256" key="2">
    <source>
        <dbReference type="PROSITE-ProRule" id="PRU00047"/>
    </source>
</evidence>
<feature type="domain" description="CCHC-type" evidence="5">
    <location>
        <begin position="287"/>
        <end position="301"/>
    </location>
</feature>
<accession>A0AAD7H5G0</accession>
<reference evidence="6" key="1">
    <citation type="submission" date="2023-03" db="EMBL/GenBank/DDBJ databases">
        <title>Massive genome expansion in bonnet fungi (Mycena s.s.) driven by repeated elements and novel gene families across ecological guilds.</title>
        <authorList>
            <consortium name="Lawrence Berkeley National Laboratory"/>
            <person name="Harder C.B."/>
            <person name="Miyauchi S."/>
            <person name="Viragh M."/>
            <person name="Kuo A."/>
            <person name="Thoen E."/>
            <person name="Andreopoulos B."/>
            <person name="Lu D."/>
            <person name="Skrede I."/>
            <person name="Drula E."/>
            <person name="Henrissat B."/>
            <person name="Morin E."/>
            <person name="Kohler A."/>
            <person name="Barry K."/>
            <person name="LaButti K."/>
            <person name="Morin E."/>
            <person name="Salamov A."/>
            <person name="Lipzen A."/>
            <person name="Mereny Z."/>
            <person name="Hegedus B."/>
            <person name="Baldrian P."/>
            <person name="Stursova M."/>
            <person name="Weitz H."/>
            <person name="Taylor A."/>
            <person name="Grigoriev I.V."/>
            <person name="Nagy L.G."/>
            <person name="Martin F."/>
            <person name="Kauserud H."/>
        </authorList>
    </citation>
    <scope>NUCLEOTIDE SEQUENCE</scope>
    <source>
        <strain evidence="6">CBHHK182m</strain>
    </source>
</reference>
<protein>
    <recommendedName>
        <fullName evidence="5">CCHC-type domain-containing protein</fullName>
    </recommendedName>
</protein>
<dbReference type="InterPro" id="IPR001878">
    <property type="entry name" value="Znf_CCHC"/>
</dbReference>
<keyword evidence="1" id="KW-0507">mRNA processing</keyword>
<keyword evidence="4" id="KW-0472">Membrane</keyword>
<feature type="compositionally biased region" description="Low complexity" evidence="3">
    <location>
        <begin position="253"/>
        <end position="267"/>
    </location>
</feature>
<evidence type="ECO:0000259" key="5">
    <source>
        <dbReference type="PROSITE" id="PS50158"/>
    </source>
</evidence>
<evidence type="ECO:0000256" key="4">
    <source>
        <dbReference type="SAM" id="Phobius"/>
    </source>
</evidence>
<keyword evidence="2" id="KW-0862">Zinc</keyword>
<dbReference type="InterPro" id="IPR036875">
    <property type="entry name" value="Znf_CCHC_sf"/>
</dbReference>
<dbReference type="EMBL" id="JARKIB010000365">
    <property type="protein sequence ID" value="KAJ7712500.1"/>
    <property type="molecule type" value="Genomic_DNA"/>
</dbReference>
<name>A0AAD7H5G0_9AGAR</name>
<dbReference type="GO" id="GO:0003676">
    <property type="term" value="F:nucleic acid binding"/>
    <property type="evidence" value="ECO:0007669"/>
    <property type="project" value="InterPro"/>
</dbReference>
<keyword evidence="4" id="KW-1133">Transmembrane helix</keyword>
<organism evidence="6 7">
    <name type="scientific">Mycena metata</name>
    <dbReference type="NCBI Taxonomy" id="1033252"/>
    <lineage>
        <taxon>Eukaryota</taxon>
        <taxon>Fungi</taxon>
        <taxon>Dikarya</taxon>
        <taxon>Basidiomycota</taxon>
        <taxon>Agaricomycotina</taxon>
        <taxon>Agaricomycetes</taxon>
        <taxon>Agaricomycetidae</taxon>
        <taxon>Agaricales</taxon>
        <taxon>Marasmiineae</taxon>
        <taxon>Mycenaceae</taxon>
        <taxon>Mycena</taxon>
    </lineage>
</organism>
<sequence length="334" mass="37224">MQAPTLADAGFWVLLWAAIRTLLGGIAGLVIRSERSTLATEQIATAVQTYTTRPVHRKALKLDSPDPFNGQPDKVEAFLNALILYFTGQEIRDDDQRIIFALSLVKGGAGNIAGSWADLQRKLIVEFNGAPTNPNGHIGTWAQFVTDFTAYFQYNSSKDEAQMKLVKLHQGKSTADEYITLFKGLAPSSGFNDEALLDHFKRGLNTPLRSAVFNIRPQPVTYADWLKEASECDRTYRKAKEYNAALGRAESSVQQKAKPPAVQQAAPRVEKDPDAMDVDRHRDFRTCYRCGKPGHIARFCPTPSTGPKFNVRAWSKEDLAEIMQSIQDFQESPE</sequence>
<evidence type="ECO:0000313" key="6">
    <source>
        <dbReference type="EMBL" id="KAJ7712500.1"/>
    </source>
</evidence>
<dbReference type="PANTHER" id="PTHR15503">
    <property type="entry name" value="LDOC1 RELATED"/>
    <property type="match status" value="1"/>
</dbReference>
<dbReference type="PROSITE" id="PS50158">
    <property type="entry name" value="ZF_CCHC"/>
    <property type="match status" value="1"/>
</dbReference>
<feature type="region of interest" description="Disordered" evidence="3">
    <location>
        <begin position="250"/>
        <end position="273"/>
    </location>
</feature>
<evidence type="ECO:0000256" key="1">
    <source>
        <dbReference type="ARBA" id="ARBA00022664"/>
    </source>
</evidence>
<dbReference type="GO" id="GO:0006397">
    <property type="term" value="P:mRNA processing"/>
    <property type="evidence" value="ECO:0007669"/>
    <property type="project" value="UniProtKB-KW"/>
</dbReference>
<dbReference type="InterPro" id="IPR032567">
    <property type="entry name" value="RTL1-rel"/>
</dbReference>
<dbReference type="PANTHER" id="PTHR15503:SF22">
    <property type="entry name" value="TRANSPOSON TY3-I GAG POLYPROTEIN"/>
    <property type="match status" value="1"/>
</dbReference>
<evidence type="ECO:0000256" key="3">
    <source>
        <dbReference type="SAM" id="MobiDB-lite"/>
    </source>
</evidence>
<gene>
    <name evidence="6" type="ORF">B0H16DRAFT_1342476</name>
</gene>
<comment type="caution">
    <text evidence="6">The sequence shown here is derived from an EMBL/GenBank/DDBJ whole genome shotgun (WGS) entry which is preliminary data.</text>
</comment>
<dbReference type="SUPFAM" id="SSF57756">
    <property type="entry name" value="Retrovirus zinc finger-like domains"/>
    <property type="match status" value="1"/>
</dbReference>
<keyword evidence="7" id="KW-1185">Reference proteome</keyword>
<keyword evidence="2" id="KW-0863">Zinc-finger</keyword>
<proteinExistence type="predicted"/>
<feature type="transmembrane region" description="Helical" evidence="4">
    <location>
        <begin position="12"/>
        <end position="31"/>
    </location>
</feature>
<dbReference type="AlphaFoldDB" id="A0AAD7H5G0"/>
<dbReference type="Gene3D" id="4.10.60.10">
    <property type="entry name" value="Zinc finger, CCHC-type"/>
    <property type="match status" value="1"/>
</dbReference>
<keyword evidence="2" id="KW-0479">Metal-binding</keyword>
<dbReference type="Pfam" id="PF00098">
    <property type="entry name" value="zf-CCHC"/>
    <property type="match status" value="1"/>
</dbReference>
<evidence type="ECO:0000313" key="7">
    <source>
        <dbReference type="Proteomes" id="UP001215598"/>
    </source>
</evidence>
<dbReference type="SMART" id="SM00343">
    <property type="entry name" value="ZnF_C2HC"/>
    <property type="match status" value="1"/>
</dbReference>
<dbReference type="Proteomes" id="UP001215598">
    <property type="component" value="Unassembled WGS sequence"/>
</dbReference>
<keyword evidence="4" id="KW-0812">Transmembrane</keyword>
<dbReference type="InterPro" id="IPR005162">
    <property type="entry name" value="Retrotrans_gag_dom"/>
</dbReference>
<dbReference type="Pfam" id="PF03732">
    <property type="entry name" value="Retrotrans_gag"/>
    <property type="match status" value="1"/>
</dbReference>
<dbReference type="GO" id="GO:0008270">
    <property type="term" value="F:zinc ion binding"/>
    <property type="evidence" value="ECO:0007669"/>
    <property type="project" value="UniProtKB-KW"/>
</dbReference>